<feature type="compositionally biased region" description="Acidic residues" evidence="1">
    <location>
        <begin position="12"/>
        <end position="23"/>
    </location>
</feature>
<evidence type="ECO:0000313" key="2">
    <source>
        <dbReference type="EMBL" id="KAK1746139.1"/>
    </source>
</evidence>
<protein>
    <submittedName>
        <fullName evidence="2">Uncharacterized protein</fullName>
    </submittedName>
</protein>
<proteinExistence type="predicted"/>
<reference evidence="2" key="1">
    <citation type="submission" date="2023-06" db="EMBL/GenBank/DDBJ databases">
        <title>Survivors Of The Sea: Transcriptome response of Skeletonema marinoi to long-term dormancy.</title>
        <authorList>
            <person name="Pinder M.I.M."/>
            <person name="Kourtchenko O."/>
            <person name="Robertson E.K."/>
            <person name="Larsson T."/>
            <person name="Maumus F."/>
            <person name="Osuna-Cruz C.M."/>
            <person name="Vancaester E."/>
            <person name="Stenow R."/>
            <person name="Vandepoele K."/>
            <person name="Ploug H."/>
            <person name="Bruchert V."/>
            <person name="Godhe A."/>
            <person name="Topel M."/>
        </authorList>
    </citation>
    <scope>NUCLEOTIDE SEQUENCE</scope>
    <source>
        <strain evidence="2">R05AC</strain>
    </source>
</reference>
<evidence type="ECO:0000256" key="1">
    <source>
        <dbReference type="SAM" id="MobiDB-lite"/>
    </source>
</evidence>
<gene>
    <name evidence="2" type="ORF">QTG54_002746</name>
</gene>
<sequence>MYSDRDPLSEESSSDEEEEEYEELTFNTNLQMIGENDPLATRLEGRGSFKRIQNMTDEGWEQLGRDMSNISHLEAVCLSEGALNDHNMRHFFRVD</sequence>
<organism evidence="2 3">
    <name type="scientific">Skeletonema marinoi</name>
    <dbReference type="NCBI Taxonomy" id="267567"/>
    <lineage>
        <taxon>Eukaryota</taxon>
        <taxon>Sar</taxon>
        <taxon>Stramenopiles</taxon>
        <taxon>Ochrophyta</taxon>
        <taxon>Bacillariophyta</taxon>
        <taxon>Coscinodiscophyceae</taxon>
        <taxon>Thalassiosirophycidae</taxon>
        <taxon>Thalassiosirales</taxon>
        <taxon>Skeletonemataceae</taxon>
        <taxon>Skeletonema</taxon>
        <taxon>Skeletonema marinoi-dohrnii complex</taxon>
    </lineage>
</organism>
<feature type="region of interest" description="Disordered" evidence="1">
    <location>
        <begin position="1"/>
        <end position="31"/>
    </location>
</feature>
<name>A0AAD8YGG7_9STRA</name>
<dbReference type="AlphaFoldDB" id="A0AAD8YGG7"/>
<keyword evidence="3" id="KW-1185">Reference proteome</keyword>
<evidence type="ECO:0000313" key="3">
    <source>
        <dbReference type="Proteomes" id="UP001224775"/>
    </source>
</evidence>
<dbReference type="Proteomes" id="UP001224775">
    <property type="component" value="Unassembled WGS sequence"/>
</dbReference>
<comment type="caution">
    <text evidence="2">The sequence shown here is derived from an EMBL/GenBank/DDBJ whole genome shotgun (WGS) entry which is preliminary data.</text>
</comment>
<accession>A0AAD8YGG7</accession>
<dbReference type="EMBL" id="JATAAI010000004">
    <property type="protein sequence ID" value="KAK1746139.1"/>
    <property type="molecule type" value="Genomic_DNA"/>
</dbReference>